<feature type="domain" description="AV-Nsp11N/CoV-Nsp15M" evidence="43">
    <location>
        <begin position="3151"/>
        <end position="3247"/>
    </location>
</feature>
<dbReference type="GO" id="GO:0044220">
    <property type="term" value="C:host cell perinuclear region of cytoplasm"/>
    <property type="evidence" value="ECO:0007669"/>
    <property type="project" value="UniProtKB-SubCell"/>
</dbReference>
<feature type="domain" description="AV ZBD" evidence="39">
    <location>
        <begin position="2700"/>
        <end position="2768"/>
    </location>
</feature>
<keyword evidence="16" id="KW-0788">Thiol protease</keyword>
<dbReference type="InterPro" id="IPR008741">
    <property type="entry name" value="AV_PCPalpha"/>
</dbReference>
<dbReference type="Pfam" id="PF22049">
    <property type="entry name" value="PRRSV-NSP11_N"/>
    <property type="match status" value="1"/>
</dbReference>
<dbReference type="SUPFAM" id="SSF52540">
    <property type="entry name" value="P-loop containing nucleoside triphosphate hydrolases"/>
    <property type="match status" value="1"/>
</dbReference>
<dbReference type="GO" id="GO:0033644">
    <property type="term" value="C:host cell membrane"/>
    <property type="evidence" value="ECO:0007669"/>
    <property type="project" value="UniProtKB-SubCell"/>
</dbReference>
<evidence type="ECO:0000256" key="17">
    <source>
        <dbReference type="ARBA" id="ARBA00022825"/>
    </source>
</evidence>
<evidence type="ECO:0000256" key="7">
    <source>
        <dbReference type="ARBA" id="ARBA00022679"/>
    </source>
</evidence>
<feature type="active site" evidence="31">
    <location>
        <position position="3324"/>
    </location>
</feature>
<feature type="domain" description="RdRp catalytic" evidence="34">
    <location>
        <begin position="2445"/>
        <end position="2579"/>
    </location>
</feature>
<dbReference type="EMBL" id="KM110943">
    <property type="protein sequence ID" value="AIP91285.1"/>
    <property type="molecule type" value="Genomic_RNA"/>
</dbReference>
<dbReference type="InterPro" id="IPR001205">
    <property type="entry name" value="RNA-dir_pol_C"/>
</dbReference>
<dbReference type="InterPro" id="IPR038154">
    <property type="entry name" value="AV_PCPbeta_sf"/>
</dbReference>
<keyword evidence="15" id="KW-0347">Helicase</keyword>
<feature type="transmembrane region" description="Helical" evidence="33">
    <location>
        <begin position="980"/>
        <end position="999"/>
    </location>
</feature>
<keyword evidence="18" id="KW-0862">Zinc</keyword>
<evidence type="ECO:0000256" key="20">
    <source>
        <dbReference type="ARBA" id="ARBA00022870"/>
    </source>
</evidence>
<evidence type="ECO:0000259" key="37">
    <source>
        <dbReference type="PROSITE" id="PS51539"/>
    </source>
</evidence>
<dbReference type="InterPro" id="IPR023183">
    <property type="entry name" value="Chymotrypsin-like_C"/>
</dbReference>
<dbReference type="Pfam" id="PF05411">
    <property type="entry name" value="Peptidase_C32"/>
    <property type="match status" value="2"/>
</dbReference>
<dbReference type="Pfam" id="PF05412">
    <property type="entry name" value="Peptidase_C33"/>
    <property type="match status" value="1"/>
</dbReference>
<keyword evidence="31" id="KW-0540">Nuclease</keyword>
<comment type="catalytic activity">
    <reaction evidence="28">
        <text>ATP + H2O = ADP + phosphate + H(+)</text>
        <dbReference type="Rhea" id="RHEA:13065"/>
        <dbReference type="ChEBI" id="CHEBI:15377"/>
        <dbReference type="ChEBI" id="CHEBI:15378"/>
        <dbReference type="ChEBI" id="CHEBI:30616"/>
        <dbReference type="ChEBI" id="CHEBI:43474"/>
        <dbReference type="ChEBI" id="CHEBI:456216"/>
        <dbReference type="EC" id="3.6.4.13"/>
    </reaction>
</comment>
<dbReference type="GO" id="GO:0016829">
    <property type="term" value="F:lyase activity"/>
    <property type="evidence" value="ECO:0007669"/>
    <property type="project" value="UniProtKB-KW"/>
</dbReference>
<feature type="region of interest" description="Disordered" evidence="32">
    <location>
        <begin position="745"/>
        <end position="821"/>
    </location>
</feature>
<sequence length="3543" mass="386507">MICKCEFRGYVISLGGRMVCCGCGHQRAPRPVPTDAREAFGPIVQYVDARLAMDYYGIRDKICTTAIIGILRGDSQGMLKVEAAKYIRLLSKAKGRLCDPELFHELGWHAYGIVPTAGPMINARGYISPFHVDQYWFEGATHAIVLNGRYVGVDRPEPIPDWPYCFMYFQYGTNTVQIGDKFVCWTRGVQPGTDLIPLDMADLARGIVAALPEGMVCPRSWLGDKRGSLNLQTIGESCLSFEHGDCWTQLFDDPTNEMRIALTFGYQLGTLGVQGKYISRRAQINGIKFVHDNEGRYAAWRVIKGAWLGHIGPYTDTPPEGFHLIARFSVIPYNQYSPLALFKLPGKVFFGGNGYSTRARYQETPLNYYDALQPGFCWLQLFPPLERRAEAQRAILAGQVNNEGVTGTYLEYRLNCHGMSVVEDAYGEHFIYAAASDPSVRHISPIPLFDREHMFVARVTTYSHPVCDSFKFGFGTRYGRKKRGGGKKLACKDEWASAVDKQEESAVMASLSFGAPQDAAQSEPTPPVNPVAGLVTKPVIHQATHHLFSYEDAPQTATYSPPPDGGCGIHCLHAIAEHHRTKQWPKIEPMVDWGYNAWAEDTMMGDAICALALPAGFEGCTHQPYIIRLVESHFVVDYYPARVSSYSPHCAHHTCISLVGATMVLEAKAGHFGNLHKLLPRYKDATQFLTHLQGLSGAKAVCHTSKPTPRAKAMCAIIDTTPCKPAKVSESKLISIDKIVSVAPPAAQPAKVAPVPPPRKARKVSAPTPAPPTQADQPATIEVNSPSQLDTPKQQTVEENVAATTTTTSEQSQEAKASGPRVTWHDRLLQSSLKKATSAVADTVSRFQPQLLAYLDMRDDKKGNTTAYYASAALWALALVLLSLSPTAGLCMAILAFVCNPTSRTSRISGLLYPLLLFCKLLLSEQSLVCEDDGPVCRDFLHGLSLRYASSPPRFLTPGPLTAGLAVLRSFTYFTHIVQYAHIVLLVLDVLVLLLCLFHRGICLKCYGRCIRLAPEEIQGRCVPSTRLSRVSLVDICDTYCSPPCDIVKMATGYTGCYTGSLSCVKACSGALPVAHVDPKKVSNTTSCTFPTCASEAVKALAVLSARGTLSLGKPPRVVKVEKLPCKNPFFCYDLSLTTPVVVDLATYELFADLGVNLSHLVIGEGDFFQAMGVKRPGFYEKARLKLTKGGGRLPVDFLLTTIVVVLSICVGAYFQRASICGIGTSDPFCTNTFGVPLIAKQGVCDHGYCASPQGISASITSLLVQYDYLPYISLFLTVTLLAYWYVPQVFVIGIILLNALAPTLPFVSVLRVCAFFVLSTKIDVKLLLLTVLTTSLVDLPASLICFILFGSAWIVGKCTGVGGLVTPYDIHLCAKTPRDSIAIANAAPNTYLGAVRMAALSGTNRFFVGSNAGIILEGLLREKTKADNTCSVFGVTAGTGGLYSRDGKVVCITASHVCGDGEAMIKLGDTSTYATFKRCGDFAEAEVNIPGCFPAYVPAQNYQGRAYWLTSTGVETGFVTNQGAVVFSGPGDSGSPIITPTGEIIGVHTGSDSKGSGAYSKSNGHLVTGPVKLSDMASYYEGPLVPVETRLPANVAKDVESIPKTLATLLSNSIHLEGSLGTLQLLVVAMVMWKYLVEPQAMPYIAVFFILNEILPRSLVRGLYNYALFCASLVPGFGPRVLFIRLVTAVVNRNCSALLFHLASAVLAVFIDFCVTGDLKSALHISGFYFVSHSVPVLTSMSVGLVCFIVVALLEAFGHRTLPNIVSGNGSFDPTFLARYFHEGIKTGVSSGIVSESLTGALATQLTAEELTFLNSLTDIKAFVSAQNLQNAVNDYVASRQARALRAQLASVHASAAADHTLATLDKFLTSTEVTLKPGDPVVLLGPASKEIIPVFSGAEEYIATPVRSQRVAGTVCTICKIISSAEGAKLTTFQDKLPYIKINGKVLADHPDYKLENDGRLPRERDDPDLNKKNRSTALGQVDVNGHTFTKYWDKTTGDVWYEPYTDEGAPTALLGIEEAAKLLGVDTHLTEKDLARLTEIIGKLKALTGKQALNLLTAAGFSSADRSGLVLALTSAKFVDEHACTRAWNGIDFKLVTPTELLRTARLSITPQPAVAHLADDTFLIMRRHPPSLIDVITKGLDAERQPVLHSPGDTGIDGYLWDFEAPHSKEAQMLTGEIVDACAARRGDAPGSYPYNMFPVRGDPYREGSKLCNTRFGDIKTTTVADTDNPWLRVLTINPRGTKVISDGKILGTTTPLGSEIYIPTLPEPVLEYLDSRPDCPTYRTQHGTEEAALKDLAKFDLSTQGFIFPQVLHIVRNYLVKHIGYHPPIYKPHDVPSNDSHAGVNGLQFSTKMIQALPDVDKLCETVIKEVWQSVTPVSLKKQYCSKAKTRTILGTSSLVSLALRATLSGVTKAFMKAGKGSPICLGKSKFEPLQHSVSGRCLETDLASCDRSTPAVVRYFTTKLLFELACSPDAEPLYVANCCHDLLSSQTTCFTKRGGLSSGDPVTSIANTVYSLILYTQHMVLSSFRLGHPISMKFLQRTLTMEDLLKVQPIVVYSDDLVLLNEPDDFPSFKYWCDHLQLALGFVVDRNKTVTTDAPGFLGCTLRGSWLVPQRDRVLAALAYHMNAKDAHEYYVNAVAILSDASALSYFDREWFDDLIVGMCNAATTSGFSFPGPAYFRDFFEMVSGYKPESKVAPTPCAICMSTSCTTADCGMSLCGHCAHRHIHPGCTVPSPFCKHKVGSNDCHFCSIQPLQANDELSKLLAVDEFQPKHQVEIEVINGYTSANPGRYMYHKKMLMLKKGPLGCPIDLPDGRYPLQFLPTGCAHIIGPKALNNAALSKLVVGPPGTGKTTTIKKLLTQDSVVYCPTHASMMAYSKSLPAAQFTVPAGQNPEEYGTPARYGPKLQLLSAGFIPGDVHYVDEACYANPFDLLRLLTKTPITAIGDPNQLSPVGFEKPCYVFKYMKKQQLTVVYRFGDNICKAIQKVYPDQLTAHSNHNTEIIFQKVFEPRGQVLTPYHRDRIDGAMTIDSAQGSTFPVVTLYLPSKKSLTQPRALVAITRVQSRLYIYDPHDQLSEFFTLDPYRAAEPPHAQVVDDKVVVRLAGNVTVDAATVPGLVCTARPTTDEQKALLSTSGLVIDSLESGSLSPLPRVAYNLGYYYSPDIPTFLKLPEELAKHWPVVTNKNSPEWPNRLVVSPTRISPLSQPAMSAGYYVGSSLFIGSPGIPSYWLTQFLDGKAVPMEQSIFSTGRFELDIRGYLNEEERSFALAHPHAFIGDTKGTTVGGCHHITSRYLPKEIPTGSVVKVGVSKTGVAHKSCCTLTDIYLPDLQPYTNPPTASKVYKVNVDYRPSRLMVWKDSTMYFQEGADPLALVDAVRNVRLSPTATVRYSSNLSPMNSNRKIVAARTDDPVNLAVSTWDDLNCEYLVSTTDPFDIDSRYELVNATEHRKETILGGHRTLVYYYKVHKEPQPRPNDGSGTPPAYYNILRRIPCYPQKASWFNFLYTAPSCTCSVAIATGNGTHCHCVAPSNALASS</sequence>
<dbReference type="CDD" id="cd21160">
    <property type="entry name" value="NendoU_av_Nsp11-like"/>
    <property type="match status" value="1"/>
</dbReference>
<feature type="transmembrane region" description="Helical" evidence="33">
    <location>
        <begin position="1194"/>
        <end position="1215"/>
    </location>
</feature>
<dbReference type="CDD" id="cd21410">
    <property type="entry name" value="1B_av_Nsp10-like"/>
    <property type="match status" value="1"/>
</dbReference>
<evidence type="ECO:0000256" key="23">
    <source>
        <dbReference type="ARBA" id="ARBA00023136"/>
    </source>
</evidence>
<keyword evidence="8 33" id="KW-0812">Transmembrane</keyword>
<keyword evidence="10" id="KW-0479">Metal-binding</keyword>
<dbReference type="InterPro" id="IPR037227">
    <property type="entry name" value="EndoU-like"/>
</dbReference>
<evidence type="ECO:0000256" key="9">
    <source>
        <dbReference type="ARBA" id="ARBA00022695"/>
    </source>
</evidence>
<dbReference type="PROSITE" id="PS51652">
    <property type="entry name" value="AV_ZBD"/>
    <property type="match status" value="1"/>
</dbReference>
<feature type="domain" description="Peptidase C32" evidence="38">
    <location>
        <begin position="239"/>
        <end position="351"/>
    </location>
</feature>
<dbReference type="PROSITE" id="PS51493">
    <property type="entry name" value="AV_NSP4_PRO"/>
    <property type="match status" value="1"/>
</dbReference>
<dbReference type="PROSITE" id="PS51540">
    <property type="entry name" value="AV_PCP_BETA"/>
    <property type="match status" value="2"/>
</dbReference>
<evidence type="ECO:0000256" key="16">
    <source>
        <dbReference type="ARBA" id="ARBA00022807"/>
    </source>
</evidence>
<gene>
    <name evidence="44" type="primary">ORF1ab</name>
</gene>
<evidence type="ECO:0000256" key="8">
    <source>
        <dbReference type="ARBA" id="ARBA00022692"/>
    </source>
</evidence>
<evidence type="ECO:0000259" key="41">
    <source>
        <dbReference type="PROSITE" id="PS51947"/>
    </source>
</evidence>
<keyword evidence="21" id="KW-0693">Viral RNA replication</keyword>
<evidence type="ECO:0000256" key="32">
    <source>
        <dbReference type="SAM" id="MobiDB-lite"/>
    </source>
</evidence>
<evidence type="ECO:0000313" key="44">
    <source>
        <dbReference type="EMBL" id="AIP91285.1"/>
    </source>
</evidence>
<dbReference type="Gene3D" id="3.40.50.300">
    <property type="entry name" value="P-loop containing nucleotide triphosphate hydrolases"/>
    <property type="match status" value="2"/>
</dbReference>
<feature type="transmembrane region" description="Helical" evidence="33">
    <location>
        <begin position="1728"/>
        <end position="1755"/>
    </location>
</feature>
<dbReference type="PROSITE" id="PS51538">
    <property type="entry name" value="AV_CP"/>
    <property type="match status" value="1"/>
</dbReference>
<feature type="region of interest" description="Disordered" evidence="32">
    <location>
        <begin position="1955"/>
        <end position="1978"/>
    </location>
</feature>
<evidence type="ECO:0000259" key="35">
    <source>
        <dbReference type="PROSITE" id="PS51493"/>
    </source>
</evidence>
<dbReference type="GO" id="GO:0003678">
    <property type="term" value="F:DNA helicase activity"/>
    <property type="evidence" value="ECO:0007669"/>
    <property type="project" value="UniProtKB-EC"/>
</dbReference>
<dbReference type="InterPro" id="IPR031932">
    <property type="entry name" value="Arteri_nsp7a"/>
</dbReference>
<dbReference type="CDD" id="cd18786">
    <property type="entry name" value="SF1_C"/>
    <property type="match status" value="1"/>
</dbReference>
<dbReference type="InterPro" id="IPR025773">
    <property type="entry name" value="AV_PCPbeta"/>
</dbReference>
<dbReference type="InterPro" id="IPR007094">
    <property type="entry name" value="RNA-dir_pol_PSvirus"/>
</dbReference>
<protein>
    <recommendedName>
        <fullName evidence="4">Replicase polyprotein 1ab</fullName>
    </recommendedName>
    <alternativeName>
        <fullName evidence="27">ORF1ab polyprotein</fullName>
    </alternativeName>
</protein>
<keyword evidence="19" id="KW-0067">ATP-binding</keyword>
<evidence type="ECO:0000256" key="4">
    <source>
        <dbReference type="ARBA" id="ARBA00022087"/>
    </source>
</evidence>
<dbReference type="InterPro" id="IPR023338">
    <property type="entry name" value="Arterivirus_NSP4_peptidase"/>
</dbReference>
<keyword evidence="12" id="KW-0688">Ribosomal frameshifting</keyword>
<keyword evidence="11" id="KW-0547">Nucleotide-binding</keyword>
<evidence type="ECO:0000256" key="13">
    <source>
        <dbReference type="ARBA" id="ARBA00022771"/>
    </source>
</evidence>
<evidence type="ECO:0000256" key="15">
    <source>
        <dbReference type="ARBA" id="ARBA00022806"/>
    </source>
</evidence>
<dbReference type="Proteomes" id="UP000125052">
    <property type="component" value="Genome"/>
</dbReference>
<dbReference type="CDD" id="cd17937">
    <property type="entry name" value="DEXXYc_viral_SF1-N"/>
    <property type="match status" value="1"/>
</dbReference>
<comment type="similarity">
    <text evidence="3">Belongs to the arteriviridae polyprotein family.</text>
</comment>
<evidence type="ECO:0000259" key="36">
    <source>
        <dbReference type="PROSITE" id="PS51538"/>
    </source>
</evidence>
<dbReference type="Gene3D" id="3.90.70.70">
    <property type="entry name" value="Arterivirus papain-like cysteine protease beta domain"/>
    <property type="match status" value="2"/>
</dbReference>
<dbReference type="InterPro" id="IPR008743">
    <property type="entry name" value="Arterivirus_Nsp2_C33"/>
</dbReference>
<keyword evidence="9" id="KW-0548">Nucleotidyltransferase</keyword>
<comment type="subcellular location">
    <subcellularLocation>
        <location evidence="2">Host cytoplasm</location>
        <location evidence="2">Host perinuclear region</location>
    </subcellularLocation>
    <subcellularLocation>
        <location evidence="1">Host membrane</location>
        <topology evidence="1">Multi-pass membrane protein</topology>
    </subcellularLocation>
</comment>
<evidence type="ECO:0000313" key="45">
    <source>
        <dbReference type="Proteomes" id="UP000125052"/>
    </source>
</evidence>
<keyword evidence="7" id="KW-0808">Transferase</keyword>
<evidence type="ECO:0000256" key="14">
    <source>
        <dbReference type="ARBA" id="ARBA00022801"/>
    </source>
</evidence>
<feature type="compositionally biased region" description="Polar residues" evidence="32">
    <location>
        <begin position="782"/>
        <end position="794"/>
    </location>
</feature>
<keyword evidence="31" id="KW-0255">Endonuclease</keyword>
<evidence type="ECO:0000256" key="28">
    <source>
        <dbReference type="ARBA" id="ARBA00047984"/>
    </source>
</evidence>
<keyword evidence="22 33" id="KW-1133">Transmembrane helix</keyword>
<evidence type="ECO:0000259" key="34">
    <source>
        <dbReference type="PROSITE" id="PS50507"/>
    </source>
</evidence>
<comment type="catalytic activity">
    <reaction evidence="26">
        <text>uridylyl-uridylyl-ribonucleotide-RNA = a 3'-end uridylyl-2',3'-cyclophospho-uridine-RNA + a 5'-end dephospho-ribonucleoside-RNA</text>
        <dbReference type="Rhea" id="RHEA:67732"/>
        <dbReference type="Rhea" id="RHEA-COMP:13936"/>
        <dbReference type="Rhea" id="RHEA-COMP:17334"/>
        <dbReference type="Rhea" id="RHEA-COMP:17335"/>
        <dbReference type="ChEBI" id="CHEBI:138284"/>
        <dbReference type="ChEBI" id="CHEBI:173079"/>
        <dbReference type="ChEBI" id="CHEBI:173080"/>
    </reaction>
</comment>
<dbReference type="InterPro" id="IPR043609">
    <property type="entry name" value="NendoU_nidovirus"/>
</dbReference>
<evidence type="ECO:0000256" key="1">
    <source>
        <dbReference type="ARBA" id="ARBA00004301"/>
    </source>
</evidence>
<dbReference type="InterPro" id="IPR027351">
    <property type="entry name" value="(+)RNA_virus_helicase_core_dom"/>
</dbReference>
<dbReference type="InterPro" id="IPR044348">
    <property type="entry name" value="NSP10_1B_Av"/>
</dbReference>
<dbReference type="GO" id="GO:0004252">
    <property type="term" value="F:serine-type endopeptidase activity"/>
    <property type="evidence" value="ECO:0007669"/>
    <property type="project" value="InterPro"/>
</dbReference>
<keyword evidence="17" id="KW-0720">Serine protease</keyword>
<dbReference type="InterPro" id="IPR027355">
    <property type="entry name" value="NSP10_Av_ZBD"/>
</dbReference>
<feature type="transmembrane region" description="Helical" evidence="33">
    <location>
        <begin position="872"/>
        <end position="898"/>
    </location>
</feature>
<comment type="catalytic activity">
    <reaction evidence="29">
        <text>ATP + H2O = ADP + phosphate + H(+)</text>
        <dbReference type="Rhea" id="RHEA:13065"/>
        <dbReference type="ChEBI" id="CHEBI:15377"/>
        <dbReference type="ChEBI" id="CHEBI:15378"/>
        <dbReference type="ChEBI" id="CHEBI:30616"/>
        <dbReference type="ChEBI" id="CHEBI:43474"/>
        <dbReference type="ChEBI" id="CHEBI:456216"/>
        <dbReference type="EC" id="3.6.4.12"/>
    </reaction>
</comment>
<feature type="transmembrane region" description="Helical" evidence="33">
    <location>
        <begin position="1294"/>
        <end position="1319"/>
    </location>
</feature>
<evidence type="ECO:0000259" key="39">
    <source>
        <dbReference type="PROSITE" id="PS51652"/>
    </source>
</evidence>
<feature type="active site" evidence="31">
    <location>
        <position position="3280"/>
    </location>
</feature>
<proteinExistence type="inferred from homology"/>
<dbReference type="Gene3D" id="3.30.40.20">
    <property type="entry name" value="Chymotrypsin-like serine protease, domain 3"/>
    <property type="match status" value="1"/>
</dbReference>
<keyword evidence="13 30" id="KW-0863">Zinc-finger</keyword>
<keyword evidence="25" id="KW-0456">Lyase</keyword>
<evidence type="ECO:0000259" key="42">
    <source>
        <dbReference type="PROSITE" id="PS51958"/>
    </source>
</evidence>
<feature type="compositionally biased region" description="Basic and acidic residues" evidence="32">
    <location>
        <begin position="1955"/>
        <end position="1974"/>
    </location>
</feature>
<keyword evidence="14 31" id="KW-0378">Hydrolase</keyword>
<dbReference type="GO" id="GO:0004519">
    <property type="term" value="F:endonuclease activity"/>
    <property type="evidence" value="ECO:0007669"/>
    <property type="project" value="UniProtKB-UniRule"/>
</dbReference>
<dbReference type="InterPro" id="IPR044863">
    <property type="entry name" value="NIRAN"/>
</dbReference>
<evidence type="ECO:0000256" key="22">
    <source>
        <dbReference type="ARBA" id="ARBA00022989"/>
    </source>
</evidence>
<dbReference type="CDD" id="cd21166">
    <property type="entry name" value="NTD_av_Nsp11-like"/>
    <property type="match status" value="1"/>
</dbReference>
<evidence type="ECO:0000256" key="31">
    <source>
        <dbReference type="PROSITE-ProRule" id="PRU01303"/>
    </source>
</evidence>
<evidence type="ECO:0000256" key="33">
    <source>
        <dbReference type="SAM" id="Phobius"/>
    </source>
</evidence>
<evidence type="ECO:0000256" key="29">
    <source>
        <dbReference type="ARBA" id="ARBA00047995"/>
    </source>
</evidence>
<dbReference type="GO" id="GO:0006351">
    <property type="term" value="P:DNA-templated transcription"/>
    <property type="evidence" value="ECO:0007669"/>
    <property type="project" value="InterPro"/>
</dbReference>
<dbReference type="InterPro" id="IPR044320">
    <property type="entry name" value="NSP11_Av_N"/>
</dbReference>
<dbReference type="GO" id="GO:0004540">
    <property type="term" value="F:RNA nuclease activity"/>
    <property type="evidence" value="ECO:0007669"/>
    <property type="project" value="UniProtKB-ARBA"/>
</dbReference>
<dbReference type="Gene3D" id="3.90.70.160">
    <property type="match status" value="1"/>
</dbReference>
<accession>A0A089G1H2</accession>
<dbReference type="PROSITE" id="PS51961">
    <property type="entry name" value="AV_NSP11N_COV_NSP15M"/>
    <property type="match status" value="1"/>
</dbReference>
<dbReference type="InterPro" id="IPR043502">
    <property type="entry name" value="DNA/RNA_pol_sf"/>
</dbReference>
<name>A0A089G1H2_9NIDO</name>
<feature type="transmembrane region" description="Helical" evidence="33">
    <location>
        <begin position="1325"/>
        <end position="1350"/>
    </location>
</feature>
<dbReference type="PROSITE" id="PS51657">
    <property type="entry name" value="PSRV_HELICASE"/>
    <property type="match status" value="1"/>
</dbReference>
<dbReference type="GO" id="GO:0006508">
    <property type="term" value="P:proteolysis"/>
    <property type="evidence" value="ECO:0007669"/>
    <property type="project" value="UniProtKB-KW"/>
</dbReference>
<keyword evidence="23 33" id="KW-0472">Membrane</keyword>
<dbReference type="InterPro" id="IPR027417">
    <property type="entry name" value="P-loop_NTPase"/>
</dbReference>
<dbReference type="Gene3D" id="3.30.1330.220">
    <property type="entry name" value="Arterivirus nonstructural protein 7 alpha"/>
    <property type="match status" value="1"/>
</dbReference>
<dbReference type="Pfam" id="PF00680">
    <property type="entry name" value="RdRP_1"/>
    <property type="match status" value="1"/>
</dbReference>
<dbReference type="InterPro" id="IPR038451">
    <property type="entry name" value="Arteri_nsp7a_sf"/>
</dbReference>
<feature type="domain" description="Peptidase C32" evidence="38">
    <location>
        <begin position="370"/>
        <end position="479"/>
    </location>
</feature>
<dbReference type="InterPro" id="IPR009003">
    <property type="entry name" value="Peptidase_S1_PA"/>
</dbReference>
<evidence type="ECO:0000256" key="5">
    <source>
        <dbReference type="ARBA" id="ARBA00022484"/>
    </source>
</evidence>
<feature type="domain" description="NendoU" evidence="42">
    <location>
        <begin position="3249"/>
        <end position="3371"/>
    </location>
</feature>
<feature type="domain" description="Peptidase C31" evidence="37">
    <location>
        <begin position="56"/>
        <end position="165"/>
    </location>
</feature>
<dbReference type="GO" id="GO:0075523">
    <property type="term" value="P:viral translational frameshifting"/>
    <property type="evidence" value="ECO:0007669"/>
    <property type="project" value="UniProtKB-KW"/>
</dbReference>
<feature type="domain" description="(+)RNA virus helicase C-terminal" evidence="40">
    <location>
        <begin position="2827"/>
        <end position="3109"/>
    </location>
</feature>
<evidence type="ECO:0000256" key="12">
    <source>
        <dbReference type="ARBA" id="ARBA00022758"/>
    </source>
</evidence>
<dbReference type="InterPro" id="IPR046440">
    <property type="entry name" value="AV_NSP11N_COV_NSP15M"/>
</dbReference>
<evidence type="ECO:0000256" key="25">
    <source>
        <dbReference type="ARBA" id="ARBA00023239"/>
    </source>
</evidence>
<evidence type="ECO:0000256" key="6">
    <source>
        <dbReference type="ARBA" id="ARBA00022670"/>
    </source>
</evidence>
<keyword evidence="20" id="KW-1043">Host membrane</keyword>
<keyword evidence="6" id="KW-0645">Protease</keyword>
<organism evidence="44 45">
    <name type="scientific">Mikumi yellow baboon virus 1</name>
    <dbReference type="NCBI Taxonomy" id="1546177"/>
    <lineage>
        <taxon>Viruses</taxon>
        <taxon>Riboviria</taxon>
        <taxon>Orthornavirae</taxon>
        <taxon>Pisuviricota</taxon>
        <taxon>Pisoniviricetes</taxon>
        <taxon>Nidovirales</taxon>
        <taxon>Arnidovirineae</taxon>
        <taxon>Arteriviridae</taxon>
        <taxon>Simarterivirinae</taxon>
        <taxon>Thetaarterivirus</taxon>
        <taxon>Mitartevirus</taxon>
        <taxon>Thetaarterivirus mikelba</taxon>
        <taxon>Thetaarterivirus mikelba 1</taxon>
    </lineage>
</organism>
<dbReference type="PROSITE" id="PS50507">
    <property type="entry name" value="RDRP_SSRNA_POS"/>
    <property type="match status" value="1"/>
</dbReference>
<dbReference type="Pfam" id="PF16749">
    <property type="entry name" value="Arteri_nsp7a"/>
    <property type="match status" value="1"/>
</dbReference>
<dbReference type="SUPFAM" id="SSF142877">
    <property type="entry name" value="EndoU-like"/>
    <property type="match status" value="1"/>
</dbReference>
<dbReference type="InterPro" id="IPR043504">
    <property type="entry name" value="Peptidase_S1_PA_chymotrypsin"/>
</dbReference>
<feature type="active site" evidence="31">
    <location>
        <position position="3295"/>
    </location>
</feature>
<dbReference type="SUPFAM" id="SSF56672">
    <property type="entry name" value="DNA/RNA polymerases"/>
    <property type="match status" value="1"/>
</dbReference>
<dbReference type="InterPro" id="IPR008760">
    <property type="entry name" value="EAV_peptidase_S32"/>
</dbReference>
<evidence type="ECO:0000256" key="30">
    <source>
        <dbReference type="PROSITE-ProRule" id="PRU00985"/>
    </source>
</evidence>
<evidence type="ECO:0000256" key="2">
    <source>
        <dbReference type="ARBA" id="ARBA00004407"/>
    </source>
</evidence>
<feature type="domain" description="Peptidase S32" evidence="35">
    <location>
        <begin position="1419"/>
        <end position="1618"/>
    </location>
</feature>
<evidence type="ECO:0000259" key="38">
    <source>
        <dbReference type="PROSITE" id="PS51540"/>
    </source>
</evidence>
<keyword evidence="5" id="KW-0696">RNA-directed RNA polymerase</keyword>
<dbReference type="GO" id="GO:0008270">
    <property type="term" value="F:zinc ion binding"/>
    <property type="evidence" value="ECO:0007669"/>
    <property type="project" value="UniProtKB-KW"/>
</dbReference>
<dbReference type="InterPro" id="IPR044314">
    <property type="entry name" value="NSP11_NendoU_Av"/>
</dbReference>
<evidence type="ECO:0000259" key="43">
    <source>
        <dbReference type="PROSITE" id="PS51961"/>
    </source>
</evidence>
<evidence type="ECO:0000259" key="40">
    <source>
        <dbReference type="PROSITE" id="PS51657"/>
    </source>
</evidence>
<dbReference type="Gene3D" id="2.40.10.10">
    <property type="entry name" value="Trypsin-like serine proteases"/>
    <property type="match status" value="2"/>
</dbReference>
<feature type="domain" description="Peptidase C33" evidence="36">
    <location>
        <begin position="558"/>
        <end position="661"/>
    </location>
</feature>
<dbReference type="GO" id="GO:0003723">
    <property type="term" value="F:RNA binding"/>
    <property type="evidence" value="ECO:0007669"/>
    <property type="project" value="InterPro"/>
</dbReference>
<dbReference type="PROSITE" id="PS51539">
    <property type="entry name" value="AV_PCP_ALPHA"/>
    <property type="match status" value="1"/>
</dbReference>
<dbReference type="GO" id="GO:0003724">
    <property type="term" value="F:RNA helicase activity"/>
    <property type="evidence" value="ECO:0007669"/>
    <property type="project" value="UniProtKB-EC"/>
</dbReference>
<dbReference type="Pfam" id="PF01443">
    <property type="entry name" value="Viral_helicase1"/>
    <property type="match status" value="1"/>
</dbReference>
<feature type="transmembrane region" description="Helical" evidence="33">
    <location>
        <begin position="1269"/>
        <end position="1287"/>
    </location>
</feature>
<evidence type="ECO:0000256" key="3">
    <source>
        <dbReference type="ARBA" id="ARBA00010965"/>
    </source>
</evidence>
<dbReference type="GO" id="GO:0005524">
    <property type="term" value="F:ATP binding"/>
    <property type="evidence" value="ECO:0007669"/>
    <property type="project" value="UniProtKB-KW"/>
</dbReference>
<feature type="compositionally biased region" description="Low complexity" evidence="32">
    <location>
        <begin position="795"/>
        <end position="815"/>
    </location>
</feature>
<feature type="transmembrane region" description="Helical" evidence="33">
    <location>
        <begin position="1698"/>
        <end position="1716"/>
    </location>
</feature>
<dbReference type="PROSITE" id="PS51947">
    <property type="entry name" value="NIRAN"/>
    <property type="match status" value="1"/>
</dbReference>
<feature type="transmembrane region" description="Helical" evidence="33">
    <location>
        <begin position="1667"/>
        <end position="1692"/>
    </location>
</feature>
<evidence type="ECO:0000256" key="21">
    <source>
        <dbReference type="ARBA" id="ARBA00022953"/>
    </source>
</evidence>
<dbReference type="CDD" id="cd23189">
    <property type="entry name" value="Arteriviridae_RdRp"/>
    <property type="match status" value="1"/>
</dbReference>
<reference evidence="44 45" key="1">
    <citation type="journal article" date="2014" name="J. Virol.">
        <title>Two Novel Simian Arteriviruses in Captive and Wild Baboons (Papio spp.).</title>
        <authorList>
            <person name="Bailey A.L."/>
            <person name="Lauck M."/>
            <person name="Sibley S.D."/>
            <person name="Pecotte J."/>
            <person name="Rice K."/>
            <person name="Weny G."/>
            <person name="Tumukunde A."/>
            <person name="Hyeroba D."/>
            <person name="Greene J."/>
            <person name="Correll M."/>
            <person name="Gleicher M."/>
            <person name="Friedrich T.C."/>
            <person name="Jahrling P.B."/>
            <person name="Kuhn J.H."/>
            <person name="Goldberg T.L."/>
            <person name="Rogers J."/>
            <person name="O'Connor D.H."/>
        </authorList>
    </citation>
    <scope>NUCLEOTIDE SEQUENCE [LARGE SCALE GENOMIC DNA]</scope>
    <source>
        <strain evidence="44">MYBV_M14</strain>
    </source>
</reference>
<dbReference type="GO" id="GO:0004197">
    <property type="term" value="F:cysteine-type endopeptidase activity"/>
    <property type="evidence" value="ECO:0007669"/>
    <property type="project" value="InterPro"/>
</dbReference>
<dbReference type="CDD" id="cd21405">
    <property type="entry name" value="ZBD_av_Nsp10-like"/>
    <property type="match status" value="1"/>
</dbReference>
<dbReference type="CDD" id="cd22528">
    <property type="entry name" value="av_Nsp3_ER-remodelling"/>
    <property type="match status" value="1"/>
</dbReference>
<dbReference type="GO" id="GO:0003968">
    <property type="term" value="F:RNA-directed RNA polymerase activity"/>
    <property type="evidence" value="ECO:0007669"/>
    <property type="project" value="UniProtKB-KW"/>
</dbReference>
<evidence type="ECO:0000256" key="11">
    <source>
        <dbReference type="ARBA" id="ARBA00022741"/>
    </source>
</evidence>
<keyword evidence="24" id="KW-1035">Host cytoplasm</keyword>
<evidence type="ECO:0000256" key="19">
    <source>
        <dbReference type="ARBA" id="ARBA00022840"/>
    </source>
</evidence>
<evidence type="ECO:0000256" key="24">
    <source>
        <dbReference type="ARBA" id="ARBA00023200"/>
    </source>
</evidence>
<feature type="domain" description="NiRAN" evidence="41">
    <location>
        <begin position="2036"/>
        <end position="2206"/>
    </location>
</feature>
<dbReference type="PROSITE" id="PS51958">
    <property type="entry name" value="NENDOU"/>
    <property type="match status" value="1"/>
</dbReference>
<evidence type="ECO:0000256" key="18">
    <source>
        <dbReference type="ARBA" id="ARBA00022833"/>
    </source>
</evidence>
<dbReference type="Pfam" id="PF05579">
    <property type="entry name" value="Peptidase_S32"/>
    <property type="match status" value="1"/>
</dbReference>
<evidence type="ECO:0000256" key="27">
    <source>
        <dbReference type="ARBA" id="ARBA00029611"/>
    </source>
</evidence>
<evidence type="ECO:0000256" key="26">
    <source>
        <dbReference type="ARBA" id="ARBA00024600"/>
    </source>
</evidence>
<dbReference type="GO" id="GO:0039694">
    <property type="term" value="P:viral RNA genome replication"/>
    <property type="evidence" value="ECO:0007669"/>
    <property type="project" value="InterPro"/>
</dbReference>
<dbReference type="Pfam" id="PF19215">
    <property type="entry name" value="CoV_NSP15_C"/>
    <property type="match status" value="1"/>
</dbReference>
<dbReference type="GO" id="GO:0019082">
    <property type="term" value="P:viral protein processing"/>
    <property type="evidence" value="ECO:0007669"/>
    <property type="project" value="InterPro"/>
</dbReference>
<dbReference type="SUPFAM" id="SSF50494">
    <property type="entry name" value="Trypsin-like serine proteases"/>
    <property type="match status" value="1"/>
</dbReference>
<evidence type="ECO:0000256" key="10">
    <source>
        <dbReference type="ARBA" id="ARBA00022723"/>
    </source>
</evidence>